<dbReference type="InterPro" id="IPR046938">
    <property type="entry name" value="DNA_clamp_sf"/>
</dbReference>
<evidence type="ECO:0000313" key="12">
    <source>
        <dbReference type="Proteomes" id="UP001500016"/>
    </source>
</evidence>
<dbReference type="EMBL" id="BAAAPE010000007">
    <property type="protein sequence ID" value="GAA2073842.1"/>
    <property type="molecule type" value="Genomic_DNA"/>
</dbReference>
<sequence>MRTYGGSRRAKSDEGEALVSGRLLADITAALPKSEPVGLVLDGTRLIVTAGSARFTLHALPLEDYPALPAVPAEIGTVSGAALAAPVSKVSPAAGRDDTITELTGIQIAADEDQALLLTATDRHRFPVVRLPWQPTLDEDVTVPTMLPPTKILADAAKHRTTPALAGTTYLVDKANV</sequence>
<evidence type="ECO:0000256" key="4">
    <source>
        <dbReference type="ARBA" id="ARBA00022679"/>
    </source>
</evidence>
<organism evidence="11 12">
    <name type="scientific">Streptomyces albiaxialis</name>
    <dbReference type="NCBI Taxonomy" id="329523"/>
    <lineage>
        <taxon>Bacteria</taxon>
        <taxon>Bacillati</taxon>
        <taxon>Actinomycetota</taxon>
        <taxon>Actinomycetes</taxon>
        <taxon>Kitasatosporales</taxon>
        <taxon>Streptomycetaceae</taxon>
        <taxon>Streptomyces</taxon>
    </lineage>
</organism>
<dbReference type="CDD" id="cd00140">
    <property type="entry name" value="beta_clamp"/>
    <property type="match status" value="1"/>
</dbReference>
<evidence type="ECO:0000256" key="3">
    <source>
        <dbReference type="ARBA" id="ARBA00022490"/>
    </source>
</evidence>
<evidence type="ECO:0000259" key="9">
    <source>
        <dbReference type="Pfam" id="PF00712"/>
    </source>
</evidence>
<evidence type="ECO:0000259" key="10">
    <source>
        <dbReference type="Pfam" id="PF02767"/>
    </source>
</evidence>
<dbReference type="InterPro" id="IPR001001">
    <property type="entry name" value="DNA_polIII_beta"/>
</dbReference>
<dbReference type="SUPFAM" id="SSF55979">
    <property type="entry name" value="DNA clamp"/>
    <property type="match status" value="2"/>
</dbReference>
<dbReference type="InterPro" id="IPR022637">
    <property type="entry name" value="DNA_polIII_beta_cen"/>
</dbReference>
<dbReference type="PANTHER" id="PTHR30478">
    <property type="entry name" value="DNA POLYMERASE III SUBUNIT BETA"/>
    <property type="match status" value="1"/>
</dbReference>
<dbReference type="Pfam" id="PF00712">
    <property type="entry name" value="DNA_pol3_beta"/>
    <property type="match status" value="1"/>
</dbReference>
<keyword evidence="7" id="KW-0239">DNA-directed DNA polymerase</keyword>
<evidence type="ECO:0008006" key="13">
    <source>
        <dbReference type="Google" id="ProtNLM"/>
    </source>
</evidence>
<evidence type="ECO:0000256" key="5">
    <source>
        <dbReference type="ARBA" id="ARBA00022695"/>
    </source>
</evidence>
<feature type="domain" description="DNA polymerase III beta sliding clamp N-terminal" evidence="9">
    <location>
        <begin position="11"/>
        <end position="69"/>
    </location>
</feature>
<evidence type="ECO:0000256" key="2">
    <source>
        <dbReference type="ARBA" id="ARBA00010752"/>
    </source>
</evidence>
<proteinExistence type="inferred from homology"/>
<evidence type="ECO:0000256" key="6">
    <source>
        <dbReference type="ARBA" id="ARBA00022705"/>
    </source>
</evidence>
<accession>A0ABP5HEB2</accession>
<dbReference type="Proteomes" id="UP001500016">
    <property type="component" value="Unassembled WGS sequence"/>
</dbReference>
<keyword evidence="12" id="KW-1185">Reference proteome</keyword>
<evidence type="ECO:0000256" key="7">
    <source>
        <dbReference type="ARBA" id="ARBA00022932"/>
    </source>
</evidence>
<dbReference type="RefSeq" id="WP_344527600.1">
    <property type="nucleotide sequence ID" value="NZ_BAAAPE010000007.1"/>
</dbReference>
<comment type="caution">
    <text evidence="11">The sequence shown here is derived from an EMBL/GenBank/DDBJ whole genome shotgun (WGS) entry which is preliminary data.</text>
</comment>
<evidence type="ECO:0000256" key="8">
    <source>
        <dbReference type="ARBA" id="ARBA00023125"/>
    </source>
</evidence>
<keyword evidence="5" id="KW-0548">Nucleotidyltransferase</keyword>
<comment type="similarity">
    <text evidence="2">Belongs to the beta sliding clamp family.</text>
</comment>
<evidence type="ECO:0000256" key="1">
    <source>
        <dbReference type="ARBA" id="ARBA00004496"/>
    </source>
</evidence>
<dbReference type="Pfam" id="PF02767">
    <property type="entry name" value="DNA_pol3_beta_2"/>
    <property type="match status" value="1"/>
</dbReference>
<keyword evidence="4" id="KW-0808">Transferase</keyword>
<keyword evidence="6" id="KW-0235">DNA replication</keyword>
<name>A0ABP5HEB2_9ACTN</name>
<dbReference type="PANTHER" id="PTHR30478:SF0">
    <property type="entry name" value="BETA SLIDING CLAMP"/>
    <property type="match status" value="1"/>
</dbReference>
<comment type="subcellular location">
    <subcellularLocation>
        <location evidence="1">Cytoplasm</location>
    </subcellularLocation>
</comment>
<keyword evidence="8" id="KW-0238">DNA-binding</keyword>
<keyword evidence="3" id="KW-0963">Cytoplasm</keyword>
<dbReference type="InterPro" id="IPR022634">
    <property type="entry name" value="DNA_polIII_beta_N"/>
</dbReference>
<gene>
    <name evidence="11" type="ORF">GCM10009801_27370</name>
</gene>
<dbReference type="Gene3D" id="3.10.150.10">
    <property type="entry name" value="DNA Polymerase III, subunit A, domain 2"/>
    <property type="match status" value="2"/>
</dbReference>
<feature type="domain" description="DNA polymerase III beta sliding clamp central" evidence="10">
    <location>
        <begin position="79"/>
        <end position="160"/>
    </location>
</feature>
<protein>
    <recommendedName>
        <fullName evidence="13">DNA polymerase III beta sliding clamp central domain-containing protein</fullName>
    </recommendedName>
</protein>
<evidence type="ECO:0000313" key="11">
    <source>
        <dbReference type="EMBL" id="GAA2073842.1"/>
    </source>
</evidence>
<reference evidence="12" key="1">
    <citation type="journal article" date="2019" name="Int. J. Syst. Evol. Microbiol.">
        <title>The Global Catalogue of Microorganisms (GCM) 10K type strain sequencing project: providing services to taxonomists for standard genome sequencing and annotation.</title>
        <authorList>
            <consortium name="The Broad Institute Genomics Platform"/>
            <consortium name="The Broad Institute Genome Sequencing Center for Infectious Disease"/>
            <person name="Wu L."/>
            <person name="Ma J."/>
        </authorList>
    </citation>
    <scope>NUCLEOTIDE SEQUENCE [LARGE SCALE GENOMIC DNA]</scope>
    <source>
        <strain evidence="12">JCM 15478</strain>
    </source>
</reference>